<dbReference type="AlphaFoldDB" id="A0A5J4VGC9"/>
<name>A0A5J4VGC9_9EUKA</name>
<dbReference type="Proteomes" id="UP000324800">
    <property type="component" value="Unassembled WGS sequence"/>
</dbReference>
<evidence type="ECO:0000313" key="2">
    <source>
        <dbReference type="Proteomes" id="UP000324800"/>
    </source>
</evidence>
<dbReference type="EMBL" id="SNRW01007203">
    <property type="protein sequence ID" value="KAA6381647.1"/>
    <property type="molecule type" value="Genomic_DNA"/>
</dbReference>
<organism evidence="1 2">
    <name type="scientific">Streblomastix strix</name>
    <dbReference type="NCBI Taxonomy" id="222440"/>
    <lineage>
        <taxon>Eukaryota</taxon>
        <taxon>Metamonada</taxon>
        <taxon>Preaxostyla</taxon>
        <taxon>Oxymonadida</taxon>
        <taxon>Streblomastigidae</taxon>
        <taxon>Streblomastix</taxon>
    </lineage>
</organism>
<reference evidence="1 2" key="1">
    <citation type="submission" date="2019-03" db="EMBL/GenBank/DDBJ databases">
        <title>Single cell metagenomics reveals metabolic interactions within the superorganism composed of flagellate Streblomastix strix and complex community of Bacteroidetes bacteria on its surface.</title>
        <authorList>
            <person name="Treitli S.C."/>
            <person name="Kolisko M."/>
            <person name="Husnik F."/>
            <person name="Keeling P."/>
            <person name="Hampl V."/>
        </authorList>
    </citation>
    <scope>NUCLEOTIDE SEQUENCE [LARGE SCALE GENOMIC DNA]</scope>
    <source>
        <strain evidence="1">ST1C</strain>
    </source>
</reference>
<protein>
    <submittedName>
        <fullName evidence="1">Uncharacterized protein</fullName>
    </submittedName>
</protein>
<comment type="caution">
    <text evidence="1">The sequence shown here is derived from an EMBL/GenBank/DDBJ whole genome shotgun (WGS) entry which is preliminary data.</text>
</comment>
<gene>
    <name evidence="1" type="ORF">EZS28_022826</name>
</gene>
<sequence length="176" mass="20737">MIQTPNLLHSLILLYRYNFYIHTNKKDDREALLIRNKSGYCLDFIQEYGDESDQSELVNSEYAVVLVLSLSTAGGDGEQDNRGIWNRLIYISRFMNSLHQRRQTSYFNRGPSFPQQIRLARRSDEQIEEEGGNEEIEAQLFKKGFSVSVNYWANQAQGNILNYFIHRSNQKPKWYR</sequence>
<accession>A0A5J4VGC9</accession>
<proteinExistence type="predicted"/>
<evidence type="ECO:0000313" key="1">
    <source>
        <dbReference type="EMBL" id="KAA6381647.1"/>
    </source>
</evidence>